<dbReference type="CDD" id="cd00067">
    <property type="entry name" value="GAL4"/>
    <property type="match status" value="1"/>
</dbReference>
<dbReference type="SMART" id="SM00066">
    <property type="entry name" value="GAL4"/>
    <property type="match status" value="1"/>
</dbReference>
<proteinExistence type="predicted"/>
<evidence type="ECO:0000256" key="6">
    <source>
        <dbReference type="SAM" id="MobiDB-lite"/>
    </source>
</evidence>
<evidence type="ECO:0000256" key="4">
    <source>
        <dbReference type="ARBA" id="ARBA00023163"/>
    </source>
</evidence>
<organism evidence="8 9">
    <name type="scientific">Lophiostoma macrostomum CBS 122681</name>
    <dbReference type="NCBI Taxonomy" id="1314788"/>
    <lineage>
        <taxon>Eukaryota</taxon>
        <taxon>Fungi</taxon>
        <taxon>Dikarya</taxon>
        <taxon>Ascomycota</taxon>
        <taxon>Pezizomycotina</taxon>
        <taxon>Dothideomycetes</taxon>
        <taxon>Pleosporomycetidae</taxon>
        <taxon>Pleosporales</taxon>
        <taxon>Lophiostomataceae</taxon>
        <taxon>Lophiostoma</taxon>
    </lineage>
</organism>
<dbReference type="GO" id="GO:0008270">
    <property type="term" value="F:zinc ion binding"/>
    <property type="evidence" value="ECO:0007669"/>
    <property type="project" value="InterPro"/>
</dbReference>
<dbReference type="PANTHER" id="PTHR47660:SF3">
    <property type="entry name" value="FINGER DOMAIN PROTEIN, PUTATIVE (AFU_ORTHOLOGUE AFUA_4G03310)-RELATED"/>
    <property type="match status" value="1"/>
</dbReference>
<dbReference type="AlphaFoldDB" id="A0A6A6SMV0"/>
<keyword evidence="3" id="KW-0805">Transcription regulation</keyword>
<dbReference type="OrthoDB" id="5423818at2759"/>
<keyword evidence="2" id="KW-0862">Zinc</keyword>
<feature type="domain" description="Zn(2)-C6 fungal-type" evidence="7">
    <location>
        <begin position="41"/>
        <end position="71"/>
    </location>
</feature>
<evidence type="ECO:0000256" key="1">
    <source>
        <dbReference type="ARBA" id="ARBA00022723"/>
    </source>
</evidence>
<keyword evidence="4" id="KW-0804">Transcription</keyword>
<name>A0A6A6SMV0_9PLEO</name>
<keyword evidence="9" id="KW-1185">Reference proteome</keyword>
<dbReference type="Pfam" id="PF00172">
    <property type="entry name" value="Zn_clus"/>
    <property type="match status" value="1"/>
</dbReference>
<protein>
    <recommendedName>
        <fullName evidence="7">Zn(2)-C6 fungal-type domain-containing protein</fullName>
    </recommendedName>
</protein>
<dbReference type="SUPFAM" id="SSF57701">
    <property type="entry name" value="Zn2/Cys6 DNA-binding domain"/>
    <property type="match status" value="1"/>
</dbReference>
<dbReference type="InterPro" id="IPR036864">
    <property type="entry name" value="Zn2-C6_fun-type_DNA-bd_sf"/>
</dbReference>
<dbReference type="Gene3D" id="4.10.240.10">
    <property type="entry name" value="Zn(2)-C6 fungal-type DNA-binding domain"/>
    <property type="match status" value="1"/>
</dbReference>
<dbReference type="PROSITE" id="PS50048">
    <property type="entry name" value="ZN2_CY6_FUNGAL_2"/>
    <property type="match status" value="1"/>
</dbReference>
<evidence type="ECO:0000256" key="3">
    <source>
        <dbReference type="ARBA" id="ARBA00023015"/>
    </source>
</evidence>
<reference evidence="8" key="1">
    <citation type="journal article" date="2020" name="Stud. Mycol.">
        <title>101 Dothideomycetes genomes: a test case for predicting lifestyles and emergence of pathogens.</title>
        <authorList>
            <person name="Haridas S."/>
            <person name="Albert R."/>
            <person name="Binder M."/>
            <person name="Bloem J."/>
            <person name="Labutti K."/>
            <person name="Salamov A."/>
            <person name="Andreopoulos B."/>
            <person name="Baker S."/>
            <person name="Barry K."/>
            <person name="Bills G."/>
            <person name="Bluhm B."/>
            <person name="Cannon C."/>
            <person name="Castanera R."/>
            <person name="Culley D."/>
            <person name="Daum C."/>
            <person name="Ezra D."/>
            <person name="Gonzalez J."/>
            <person name="Henrissat B."/>
            <person name="Kuo A."/>
            <person name="Liang C."/>
            <person name="Lipzen A."/>
            <person name="Lutzoni F."/>
            <person name="Magnuson J."/>
            <person name="Mondo S."/>
            <person name="Nolan M."/>
            <person name="Ohm R."/>
            <person name="Pangilinan J."/>
            <person name="Park H.-J."/>
            <person name="Ramirez L."/>
            <person name="Alfaro M."/>
            <person name="Sun H."/>
            <person name="Tritt A."/>
            <person name="Yoshinaga Y."/>
            <person name="Zwiers L.-H."/>
            <person name="Turgeon B."/>
            <person name="Goodwin S."/>
            <person name="Spatafora J."/>
            <person name="Crous P."/>
            <person name="Grigoriev I."/>
        </authorList>
    </citation>
    <scope>NUCLEOTIDE SEQUENCE</scope>
    <source>
        <strain evidence="8">CBS 122681</strain>
    </source>
</reference>
<keyword evidence="5" id="KW-0539">Nucleus</keyword>
<accession>A0A6A6SMV0</accession>
<dbReference type="EMBL" id="MU004592">
    <property type="protein sequence ID" value="KAF2647678.1"/>
    <property type="molecule type" value="Genomic_DNA"/>
</dbReference>
<evidence type="ECO:0000313" key="8">
    <source>
        <dbReference type="EMBL" id="KAF2647678.1"/>
    </source>
</evidence>
<dbReference type="Proteomes" id="UP000799324">
    <property type="component" value="Unassembled WGS sequence"/>
</dbReference>
<dbReference type="InterPro" id="IPR001138">
    <property type="entry name" value="Zn2Cys6_DnaBD"/>
</dbReference>
<keyword evidence="1" id="KW-0479">Metal-binding</keyword>
<gene>
    <name evidence="8" type="ORF">K491DRAFT_685321</name>
</gene>
<dbReference type="GO" id="GO:0000981">
    <property type="term" value="F:DNA-binding transcription factor activity, RNA polymerase II-specific"/>
    <property type="evidence" value="ECO:0007669"/>
    <property type="project" value="InterPro"/>
</dbReference>
<sequence>METEHRCRLCSKAFGRRDLRNRHQSRCAKTFGKERASKRKSCETCMHMKLRCSLARPACSRCTKTGSVCHYPNPMGSTTTTPAQRDHVSNNQPFPTETISPKPVSVGLTSKPVLPVPAITLPEDVRFGASGMNSIWSPTLDDVGLSNLDIPGFLDFSGDDALLPWANMVETFLPPLSSSSRSSDGQPSARPDDEGTGRNNIFAHTFMSDPSQTATRTATSISRELCNILRDYPTMMLQPTFWSPFIHHRLYRCSKGGMAEPLGIALACVAAYSSAVTSSFKFVDEMVNSQRERLVHDFHLYTDRPETCLAVLHAVCMYQILGLFGGQSGGDVISAQSTPQGSASQRREDSAKSAELYGPFLLKARHSHAQMTRLFCKQHQKALMQDEGDWPDWQFSESLRRNMFLVHVVNILGARARKLHHGYFEPLNDAMILEMPLPAPESMWCACSDSEWRTAREYAILETSVPNTLQGLLDLDRGGGLAVASLPPLTRVILACHKIPPSSMNDEED</sequence>
<evidence type="ECO:0000256" key="2">
    <source>
        <dbReference type="ARBA" id="ARBA00022833"/>
    </source>
</evidence>
<evidence type="ECO:0000259" key="7">
    <source>
        <dbReference type="PROSITE" id="PS50048"/>
    </source>
</evidence>
<evidence type="ECO:0000313" key="9">
    <source>
        <dbReference type="Proteomes" id="UP000799324"/>
    </source>
</evidence>
<feature type="region of interest" description="Disordered" evidence="6">
    <location>
        <begin position="176"/>
        <end position="199"/>
    </location>
</feature>
<evidence type="ECO:0000256" key="5">
    <source>
        <dbReference type="ARBA" id="ARBA00023242"/>
    </source>
</evidence>
<dbReference type="PANTHER" id="PTHR47660">
    <property type="entry name" value="TRANSCRIPTION FACTOR WITH C2H2 AND ZN(2)-CYS(6) DNA BINDING DOMAIN (EUROFUNG)-RELATED-RELATED"/>
    <property type="match status" value="1"/>
</dbReference>